<organism evidence="3 4">
    <name type="scientific">Xylanimonas cellulosilytica (strain DSM 15894 / JCM 12276 / CECT 5975 / KCTC 9989 / LMG 20990 / NBRC 107835 / XIL07)</name>
    <dbReference type="NCBI Taxonomy" id="446471"/>
    <lineage>
        <taxon>Bacteria</taxon>
        <taxon>Bacillati</taxon>
        <taxon>Actinomycetota</taxon>
        <taxon>Actinomycetes</taxon>
        <taxon>Micrococcales</taxon>
        <taxon>Promicromonosporaceae</taxon>
        <taxon>Xylanimonas</taxon>
    </lineage>
</organism>
<dbReference type="AlphaFoldDB" id="D1BYC0"/>
<dbReference type="PANTHER" id="PTHR30204">
    <property type="entry name" value="REDOX-CYCLING DRUG-SENSING TRANSCRIPTIONAL ACTIVATOR SOXR"/>
    <property type="match status" value="1"/>
</dbReference>
<dbReference type="OrthoDB" id="9802039at2"/>
<dbReference type="KEGG" id="xce:Xcel_2778"/>
<keyword evidence="1" id="KW-0238">DNA-binding</keyword>
<sequence length="305" mass="33686">MMRIGEAARQFGISTRTLRYWEEAGILVSTRDRNEYRYYDEENVALIAQIAALRSLQVPISVVEAILRSRDVAEAARLLESHLVRLRSDAARGTRLAVVVGDLIGHLSSARTLAEGLRSLGASPPAAADDVVVDGTGPTEGSTMSALTHVRLVQLPALTVAAYRAVSAQPEDDCSRVMNPFVVGNRLDEQPGFRFFGFNNPDPSPNEPTYGYEMWVTIPDGFEVPEPLRGRRFDGGLYASTSTQLPEIGERWQALVRWVRASEDYSADSCRQWLEETTMPFAAFASDDVDDGDKQLDLLLPVVPR</sequence>
<evidence type="ECO:0000313" key="4">
    <source>
        <dbReference type="Proteomes" id="UP000002255"/>
    </source>
</evidence>
<dbReference type="STRING" id="446471.Xcel_2778"/>
<dbReference type="Gene3D" id="1.10.1660.10">
    <property type="match status" value="1"/>
</dbReference>
<reference evidence="3 4" key="2">
    <citation type="journal article" date="2010" name="Stand. Genomic Sci.">
        <title>Complete genome sequence of Xylanimonas cellulosilytica type strain (XIL07).</title>
        <authorList>
            <person name="Foster B."/>
            <person name="Pukall R."/>
            <person name="Abt B."/>
            <person name="Nolan M."/>
            <person name="Glavina Del Rio T."/>
            <person name="Chen F."/>
            <person name="Lucas S."/>
            <person name="Tice H."/>
            <person name="Pitluck S."/>
            <person name="Cheng J.-F."/>
            <person name="Chertkov O."/>
            <person name="Brettin T."/>
            <person name="Han C."/>
            <person name="Detter J.C."/>
            <person name="Bruce D."/>
            <person name="Goodwin L."/>
            <person name="Ivanova N."/>
            <person name="Mavromatis K."/>
            <person name="Pati A."/>
            <person name="Mikhailova N."/>
            <person name="Chen A."/>
            <person name="Palaniappan K."/>
            <person name="Land M."/>
            <person name="Hauser L."/>
            <person name="Chang Y.-J."/>
            <person name="Jeffries C.D."/>
            <person name="Chain P."/>
            <person name="Rohde M."/>
            <person name="Goeker M."/>
            <person name="Bristow J."/>
            <person name="Eisen J.A."/>
            <person name="Markowitz V."/>
            <person name="Hugenholtz P."/>
            <person name="Kyrpides N.C."/>
            <person name="Klenk H.-P."/>
            <person name="Lapidus A."/>
        </authorList>
    </citation>
    <scope>NUCLEOTIDE SEQUENCE [LARGE SCALE GENOMIC DNA]</scope>
    <source>
        <strain evidence="4">DSM 15894 / CECT 5975 / LMG 20990 / XIL07</strain>
    </source>
</reference>
<evidence type="ECO:0000313" key="3">
    <source>
        <dbReference type="EMBL" id="ACZ31792.1"/>
    </source>
</evidence>
<dbReference type="InterPro" id="IPR047057">
    <property type="entry name" value="MerR_fam"/>
</dbReference>
<feature type="domain" description="HTH merR-type" evidence="2">
    <location>
        <begin position="1"/>
        <end position="69"/>
    </location>
</feature>
<evidence type="ECO:0000259" key="2">
    <source>
        <dbReference type="PROSITE" id="PS50937"/>
    </source>
</evidence>
<dbReference type="InterPro" id="IPR009061">
    <property type="entry name" value="DNA-bd_dom_put_sf"/>
</dbReference>
<keyword evidence="4" id="KW-1185">Reference proteome</keyword>
<dbReference type="PANTHER" id="PTHR30204:SF97">
    <property type="entry name" value="MERR FAMILY REGULATORY PROTEIN"/>
    <property type="match status" value="1"/>
</dbReference>
<dbReference type="InterPro" id="IPR000551">
    <property type="entry name" value="MerR-type_HTH_dom"/>
</dbReference>
<dbReference type="PROSITE" id="PS50937">
    <property type="entry name" value="HTH_MERR_2"/>
    <property type="match status" value="1"/>
</dbReference>
<dbReference type="SMART" id="SM00422">
    <property type="entry name" value="HTH_MERR"/>
    <property type="match status" value="1"/>
</dbReference>
<dbReference type="Pfam" id="PF13411">
    <property type="entry name" value="MerR_1"/>
    <property type="match status" value="1"/>
</dbReference>
<dbReference type="Gene3D" id="3.20.80.10">
    <property type="entry name" value="Regulatory factor, effector binding domain"/>
    <property type="match status" value="1"/>
</dbReference>
<reference evidence="4" key="1">
    <citation type="submission" date="2009-11" db="EMBL/GenBank/DDBJ databases">
        <title>The complete chromosome of Xylanimonas cellulosilytica DSM 15894.</title>
        <authorList>
            <consortium name="US DOE Joint Genome Institute (JGI-PGF)"/>
            <person name="Lucas S."/>
            <person name="Copeland A."/>
            <person name="Lapidus A."/>
            <person name="Glavina del Rio T."/>
            <person name="Dalin E."/>
            <person name="Tice H."/>
            <person name="Bruce D."/>
            <person name="Goodwin L."/>
            <person name="Pitluck S."/>
            <person name="Kyrpides N."/>
            <person name="Mavromatis K."/>
            <person name="Ivanova N."/>
            <person name="Mikhailova N."/>
            <person name="Foster B."/>
            <person name="Clum A."/>
            <person name="Brettin T."/>
            <person name="Detter J.C."/>
            <person name="Han C."/>
            <person name="Larimer F."/>
            <person name="Land M."/>
            <person name="Hauser L."/>
            <person name="Markowitz V."/>
            <person name="Cheng J.F."/>
            <person name="Hugenholtz P."/>
            <person name="Woyke T."/>
            <person name="Wu D."/>
            <person name="Gehrich-Schroeter G."/>
            <person name="Schneider S."/>
            <person name="Pukall S.R."/>
            <person name="Klenk H.P."/>
            <person name="Eisen J.A."/>
        </authorList>
    </citation>
    <scope>NUCLEOTIDE SEQUENCE [LARGE SCALE GENOMIC DNA]</scope>
    <source>
        <strain evidence="4">DSM 15894 / CECT 5975 / LMG 20990 / XIL07</strain>
    </source>
</reference>
<dbReference type="EMBL" id="CP001821">
    <property type="protein sequence ID" value="ACZ31792.1"/>
    <property type="molecule type" value="Genomic_DNA"/>
</dbReference>
<dbReference type="RefSeq" id="WP_012879534.1">
    <property type="nucleotide sequence ID" value="NC_013530.1"/>
</dbReference>
<gene>
    <name evidence="3" type="ordered locus">Xcel_2778</name>
</gene>
<dbReference type="Proteomes" id="UP000002255">
    <property type="component" value="Chromosome"/>
</dbReference>
<proteinExistence type="predicted"/>
<dbReference type="HOGENOM" id="CLU_074317_0_0_11"/>
<dbReference type="InterPro" id="IPR029441">
    <property type="entry name" value="Cass2"/>
</dbReference>
<evidence type="ECO:0000256" key="1">
    <source>
        <dbReference type="ARBA" id="ARBA00023125"/>
    </source>
</evidence>
<protein>
    <submittedName>
        <fullName evidence="3">Transcriptional regulator, MerR family</fullName>
    </submittedName>
</protein>
<dbReference type="CDD" id="cd00592">
    <property type="entry name" value="HTH_MerR-like"/>
    <property type="match status" value="1"/>
</dbReference>
<dbReference type="eggNOG" id="COG0789">
    <property type="taxonomic scope" value="Bacteria"/>
</dbReference>
<dbReference type="InterPro" id="IPR011256">
    <property type="entry name" value="Reg_factor_effector_dom_sf"/>
</dbReference>
<dbReference type="SUPFAM" id="SSF46955">
    <property type="entry name" value="Putative DNA-binding domain"/>
    <property type="match status" value="1"/>
</dbReference>
<name>D1BYC0_XYLCX</name>
<dbReference type="SUPFAM" id="SSF55136">
    <property type="entry name" value="Probable bacterial effector-binding domain"/>
    <property type="match status" value="1"/>
</dbReference>
<dbReference type="GO" id="GO:0003677">
    <property type="term" value="F:DNA binding"/>
    <property type="evidence" value="ECO:0007669"/>
    <property type="project" value="UniProtKB-KW"/>
</dbReference>
<dbReference type="Pfam" id="PF14526">
    <property type="entry name" value="Cass2"/>
    <property type="match status" value="1"/>
</dbReference>
<accession>D1BYC0</accession>
<dbReference type="GO" id="GO:0003700">
    <property type="term" value="F:DNA-binding transcription factor activity"/>
    <property type="evidence" value="ECO:0007669"/>
    <property type="project" value="InterPro"/>
</dbReference>